<dbReference type="GO" id="GO:0006935">
    <property type="term" value="P:chemotaxis"/>
    <property type="evidence" value="ECO:0007669"/>
    <property type="project" value="TreeGrafter"/>
</dbReference>
<evidence type="ECO:0000256" key="5">
    <source>
        <dbReference type="SAM" id="Phobius"/>
    </source>
</evidence>
<protein>
    <recommendedName>
        <fullName evidence="7">EGF-like domain-containing protein</fullName>
    </recommendedName>
</protein>
<feature type="signal peptide" evidence="6">
    <location>
        <begin position="1"/>
        <end position="22"/>
    </location>
</feature>
<proteinExistence type="predicted"/>
<feature type="region of interest" description="Disordered" evidence="4">
    <location>
        <begin position="2935"/>
        <end position="2978"/>
    </location>
</feature>
<dbReference type="PROSITE" id="PS51257">
    <property type="entry name" value="PROKAR_LIPOPROTEIN"/>
    <property type="match status" value="1"/>
</dbReference>
<name>A0A6G0WVJ3_9STRA</name>
<dbReference type="InterPro" id="IPR011936">
    <property type="entry name" value="Myxo_disulph_rpt"/>
</dbReference>
<feature type="region of interest" description="Disordered" evidence="4">
    <location>
        <begin position="76"/>
        <end position="110"/>
    </location>
</feature>
<gene>
    <name evidence="8" type="ORF">Ae201684_011130</name>
</gene>
<feature type="domain" description="EGF-like" evidence="7">
    <location>
        <begin position="2528"/>
        <end position="2539"/>
    </location>
</feature>
<dbReference type="NCBIfam" id="TIGR02232">
    <property type="entry name" value="myxo_disulf_rpt"/>
    <property type="match status" value="1"/>
</dbReference>
<evidence type="ECO:0000256" key="1">
    <source>
        <dbReference type="ARBA" id="ARBA00022729"/>
    </source>
</evidence>
<feature type="compositionally biased region" description="Pro residues" evidence="4">
    <location>
        <begin position="2640"/>
        <end position="2686"/>
    </location>
</feature>
<organism evidence="8 9">
    <name type="scientific">Aphanomyces euteiches</name>
    <dbReference type="NCBI Taxonomy" id="100861"/>
    <lineage>
        <taxon>Eukaryota</taxon>
        <taxon>Sar</taxon>
        <taxon>Stramenopiles</taxon>
        <taxon>Oomycota</taxon>
        <taxon>Saprolegniomycetes</taxon>
        <taxon>Saprolegniales</taxon>
        <taxon>Verrucalvaceae</taxon>
        <taxon>Aphanomyces</taxon>
    </lineage>
</organism>
<feature type="compositionally biased region" description="Polar residues" evidence="4">
    <location>
        <begin position="93"/>
        <end position="107"/>
    </location>
</feature>
<feature type="compositionally biased region" description="Low complexity" evidence="4">
    <location>
        <begin position="2938"/>
        <end position="2978"/>
    </location>
</feature>
<dbReference type="SMART" id="SM00181">
    <property type="entry name" value="EGF"/>
    <property type="match status" value="3"/>
</dbReference>
<comment type="caution">
    <text evidence="8">The sequence shown here is derived from an EMBL/GenBank/DDBJ whole genome shotgun (WGS) entry which is preliminary data.</text>
</comment>
<keyword evidence="5" id="KW-0812">Transmembrane</keyword>
<keyword evidence="2" id="KW-0677">Repeat</keyword>
<dbReference type="EMBL" id="VJMJ01000141">
    <property type="protein sequence ID" value="KAF0731504.1"/>
    <property type="molecule type" value="Genomic_DNA"/>
</dbReference>
<evidence type="ECO:0000259" key="7">
    <source>
        <dbReference type="PROSITE" id="PS00022"/>
    </source>
</evidence>
<dbReference type="PANTHER" id="PTHR32102:SF17">
    <property type="entry name" value="THH1_TOM1_TOM3 DOMAIN-CONTAINING PROTEIN"/>
    <property type="match status" value="1"/>
</dbReference>
<keyword evidence="3" id="KW-1015">Disulfide bond</keyword>
<dbReference type="PROSITE" id="PS00022">
    <property type="entry name" value="EGF_1"/>
    <property type="match status" value="1"/>
</dbReference>
<keyword evidence="5" id="KW-1133">Transmembrane helix</keyword>
<keyword evidence="9" id="KW-1185">Reference proteome</keyword>
<evidence type="ECO:0000256" key="2">
    <source>
        <dbReference type="ARBA" id="ARBA00022737"/>
    </source>
</evidence>
<dbReference type="VEuPathDB" id="FungiDB:AeMF1_001715"/>
<keyword evidence="5" id="KW-0472">Membrane</keyword>
<evidence type="ECO:0000256" key="4">
    <source>
        <dbReference type="SAM" id="MobiDB-lite"/>
    </source>
</evidence>
<evidence type="ECO:0000256" key="3">
    <source>
        <dbReference type="ARBA" id="ARBA00023157"/>
    </source>
</evidence>
<feature type="compositionally biased region" description="Low complexity" evidence="4">
    <location>
        <begin position="2626"/>
        <end position="2639"/>
    </location>
</feature>
<feature type="chain" id="PRO_5026061585" description="EGF-like domain-containing protein" evidence="6">
    <location>
        <begin position="23"/>
        <end position="3013"/>
    </location>
</feature>
<keyword evidence="1 6" id="KW-0732">Signal</keyword>
<dbReference type="Gene3D" id="2.10.25.10">
    <property type="entry name" value="Laminin"/>
    <property type="match status" value="1"/>
</dbReference>
<evidence type="ECO:0000313" key="8">
    <source>
        <dbReference type="EMBL" id="KAF0731504.1"/>
    </source>
</evidence>
<evidence type="ECO:0000313" key="9">
    <source>
        <dbReference type="Proteomes" id="UP000481153"/>
    </source>
</evidence>
<feature type="region of interest" description="Disordered" evidence="4">
    <location>
        <begin position="2621"/>
        <end position="2701"/>
    </location>
</feature>
<reference evidence="8 9" key="1">
    <citation type="submission" date="2019-07" db="EMBL/GenBank/DDBJ databases">
        <title>Genomics analysis of Aphanomyces spp. identifies a new class of oomycete effector associated with host adaptation.</title>
        <authorList>
            <person name="Gaulin E."/>
        </authorList>
    </citation>
    <scope>NUCLEOTIDE SEQUENCE [LARGE SCALE GENOMIC DNA]</scope>
    <source>
        <strain evidence="8 9">ATCC 201684</strain>
    </source>
</reference>
<dbReference type="InterPro" id="IPR000742">
    <property type="entry name" value="EGF"/>
</dbReference>
<dbReference type="Proteomes" id="UP000481153">
    <property type="component" value="Unassembled WGS sequence"/>
</dbReference>
<feature type="transmembrane region" description="Helical" evidence="5">
    <location>
        <begin position="2983"/>
        <end position="3005"/>
    </location>
</feature>
<accession>A0A6G0WVJ3</accession>
<dbReference type="PANTHER" id="PTHR32102">
    <property type="entry name" value="DUF1084 DOMAIN-CONTAINING PROTEIN-RELATED"/>
    <property type="match status" value="1"/>
</dbReference>
<sequence length="3013" mass="324574">MGRKTNSFRTAVLAAAVALTSCDHIELTPGTTFLSITSGVHGRIPGVIDLRIVDGSASREEIPMYLRHQDVNSLAEAKGQADIPRDGEVAEQPPTTSAATSGQSNPQHPVIGLLDSSNDQCSYSWNTCENSAYDYVAGNDLSWYNMVPCRDCAAPGQKCNNATVCSDDMVFGFEKPYNYNKSFPANHPRNDIACQLNTHSRSCINATYNYCCVPGTPSCPNSAPPSCSAYGCTQFLQRGSSNQPITASCPFSNSSATCGLKACQSTTWKAQITSIFLAGKITCSTPACSFNQLIQSCRALFPRNGTNGTNATGSGPAITLPPRRLLRAQYSPAPRILLSDAFDPAVMYDKVVLCANSTCNATGLLAMNDTTCGNATFGSLANCTTSDCFDSIVANPDNCTAWGDFVACANVLCFADNSYSYNDSSNSSNSSWSNVSSLVNECATTNCSTAASIAFSDASCGNASLTEFLACSTPDCFDQVTNRSLSCDSFANFYVCFLSNCTNASSYQWDDSSAKSTNYSSSYYDFWYYHYWHYNTTHYNHSSYNGSNNSYTDGGSGGGGWIHEDPYYDGYSMDNQTKETLGQIDYCSSNTCLEQATNAYYDWSCGSYAMYKLRSCTNMSCLEAAGSDDSCESFTAFARCSNANCSYGAQFRLNQGFLPSDPQSCPSNIASYCTAHPEDIGCTLPCPFNCYSEASCPCQDPACGRYTAAPFCVREIGVCADFKSALAKKMYAHGAFSPMPYWYRQPVQQYLIDPVPYNASNDTSLRALWDACNQAYPHLADDTATCLNTSITYCNNVGSEQACNPGVGSLGVSECGDGFVTWGEDCDDGNTVGGDGCSSSCRVENPYNWACLQQGQPCIQCTRDTIQLDSNGQPVPGQFCLNDRLVIGNETVPFSSPVHYPSCASISSIDDAIACDIYANSFCANLTAQNTSDPACQPYVNLTRAYTVPTVGPSCEYVVKSMDIGSQSISSAKVAVFTCKYRDPYGILSKEDATPVFKYTNPYKGLTSDWKKKISANTSVSAIVDTLYGARNDMFYSVKDVRITDYFGEAFPEFHMKDGDIPFNFSPLAQLSLFLPNSTIPAQANASGDYNPNCGYDYDSLTSVDIFPVPPTKEPTKWVLKMLLLHFRYQAVARNDNSMQDFAKFNAWSIKTTTELLDGVLNFGVLLSTSSKDSNGKVQENVQRYCSDWSVSWDQQATSPLCTTVEKALHAGSAFIKFNQNLFQKGCKSDQCTYKVDHCRRVPLVNHTIAVDPVQYAASAADLVSMAANIDNATSWGELVGNTVKVAVQAAGESIADPLDLFWSLVVKGKQTVYLKNVPNYCQHDYWNDTSYTTVNPKWTADPCCNWNMRQYYCCAPQDIPNGEIDVVVDTNDVAISTYCPGVGAQVRDVLQSTMKALSRASSCSDELDKSTGFDSWQAMAKVSSTCSDKIYKASDKTCKKDSDCTVCSQSTCYKQQGKSSGTCTVPWDDIEGCTLECYQNTMDSDLLRYLYDQWGLSVTASVADKKAKFTEMMAEPTCSGQRMYESDIGRNGWTWQTNMTCLQQNFCDDWDYQSYLQYTTYQDSWTWLNFQDNETCIAYNGTYDCAYTMNDGTCYYYTCTFPNVQGPCKAVSQCYDKCQLPYTADGCASLNGTWYLDTYGSGRCCPLDAYFNVSGTNSICSYAPPNSPSAGSITEETCCAAAGGKWWTFTNWFGSKTGSCCFGKLVPYTDPTTGDTTFNCHQDFQYWDTSPCYEECNAKQADCNQCRLDNQACSGYVHTYANKTACLSYKQCNQAQYNEDDCAGLVGDQPFCSVCWGQWCYNIGQPAACTYYIWDSSSCASANGEWDWNTYRCYVNGTRNNGTVDPWSCFSPGASVCPNPLNTSSNYGPDDVVPMFSFTDVRCDAGCYLTSVNSTSCANDSYWSIQWKPSYANGSGACSIDSWEISSDECANLGGVYVATTLAYNDGQWNTQDKCAQGYCQGGLGWDGWSRQQCESSTKFQCDHQCEQCTTWSWPYYNQDGGGCFSNNATFCDSLGSSSTPCLVSQYTSSAECAKNNQTLWKTCSSYNATACGNTSDPFISLMNCQLGWDQCSTQESCEAQGECNDWDSTRQQCNDNGWAYGDTCYASGTVNTFDNSTNSTTSLYYYAYCNSCSYEDGVCIKERPPEGCLDNMWHTLGCRVDGVHNKANCDAYGKSSNTTTLWKTKAQTKADCESVQTCDEPGWYGVNYKSEAECAKCGGSGKSFYTWTSGVWSRPTVMNLTWMANGTQLIPVNQWKMAVSDWKVNDQLTLPLVRKMANAKKTQTLLTYNAFSSSLGVIACACGGNPDNASSCFDQTGGSVEGITDAFCGSSAPINAGCGKAVVKKDCSSFNSTQSRRLTGGKVVGSSDKLSITTTYYSAGPYAGTYEPFCDATSRKLLNTLAVKNSQGVVYGQLMGDGKGLKATSSFGSISLCLDLSLDIRTIPDRFPTPDVASLVNNAFVPLYVTSFATLNSKQMCFDATQSGIYFPIYRLNLTQTAVNQLTCSQSCVTANSICVASATSSSTSCVCNCGFSGATCSVGCVNNCNSKGLCNNNVCVCNKGWTGVDCSEYDCPTGSNGKRCSGNGACLSNATCACNANYKSADCSQIASLSTGKIITLPKGLGPAKTPTTPSKSSPATPKPTSSPTPQPTNAPTPSPSKSTPPPAKETPPSPSPSSPAPSPSTPKPTNTVGTFPPAPKLTTAPPLPAIASTCIADKCKAAYATCKLTFDDCACIPGQLLCAQTNCSTDFADATAQCTKLAASATSCVLNCNPQPYPSTTSGKLTLAVVTSVAVKGVAAADFTTTMQDKFKEAVAQTITGVSADKVTIISITEVPDVRRRLDELNTLTVTAGGDVNAVKRILKQQATGTRLEIKFSITVDTPAALQATQTAMLDQSGSGSTPSTLSQALISTGALPPTAVIQVQSVQTAVNVPPPKAAATPAPSTSAAQTSAPTTATPPSTSTTAPTTTAAPTDSSSNNTTVIAAAVGGSIGALIIIGCLWRFFSMRKQRTD</sequence>
<evidence type="ECO:0000256" key="6">
    <source>
        <dbReference type="SAM" id="SignalP"/>
    </source>
</evidence>